<accession>A0AAW1QXE7</accession>
<proteinExistence type="predicted"/>
<dbReference type="InterPro" id="IPR009044">
    <property type="entry name" value="ssDNA-bd_transcriptional_reg"/>
</dbReference>
<protein>
    <submittedName>
        <fullName evidence="1">Uncharacterized protein</fullName>
    </submittedName>
</protein>
<evidence type="ECO:0000313" key="1">
    <source>
        <dbReference type="EMBL" id="KAK9826136.1"/>
    </source>
</evidence>
<dbReference type="Gene3D" id="2.30.31.10">
    <property type="entry name" value="Transcriptional Coactivator Pc4, Chain A"/>
    <property type="match status" value="1"/>
</dbReference>
<dbReference type="Proteomes" id="UP001445335">
    <property type="component" value="Unassembled WGS sequence"/>
</dbReference>
<sequence length="238" mass="25189">MPASCTAEPGKAAAVQELLKDMDDLLAMLPKTHGTPMREETKAELDDDPPSMVLQCDVNGCTIVPVASTQASPRSLAGSLVGAVASKAAREWHGGEGTGWTLGCDRSADPSAFGGLVGGEGWTAAVTRGEYDDFVRLLRNLRQGVQTLHVCGDWAATDDAVLDMDTDLVWVQGRALRKRISALQELWQRTGGRGGPAPAAAFSLRFRFKAGGHREVEGTWSDEAVAQVLSFLEGGVGP</sequence>
<dbReference type="SUPFAM" id="SSF54447">
    <property type="entry name" value="ssDNA-binding transcriptional regulator domain"/>
    <property type="match status" value="1"/>
</dbReference>
<dbReference type="EMBL" id="JALJOU010000068">
    <property type="protein sequence ID" value="KAK9826136.1"/>
    <property type="molecule type" value="Genomic_DNA"/>
</dbReference>
<reference evidence="1 2" key="1">
    <citation type="journal article" date="2024" name="Nat. Commun.">
        <title>Phylogenomics reveals the evolutionary origins of lichenization in chlorophyte algae.</title>
        <authorList>
            <person name="Puginier C."/>
            <person name="Libourel C."/>
            <person name="Otte J."/>
            <person name="Skaloud P."/>
            <person name="Haon M."/>
            <person name="Grisel S."/>
            <person name="Petersen M."/>
            <person name="Berrin J.G."/>
            <person name="Delaux P.M."/>
            <person name="Dal Grande F."/>
            <person name="Keller J."/>
        </authorList>
    </citation>
    <scope>NUCLEOTIDE SEQUENCE [LARGE SCALE GENOMIC DNA]</scope>
    <source>
        <strain evidence="1 2">SAG 245.80</strain>
    </source>
</reference>
<dbReference type="Pfam" id="PF08848">
    <property type="entry name" value="DUF1818"/>
    <property type="match status" value="1"/>
</dbReference>
<dbReference type="GO" id="GO:0003677">
    <property type="term" value="F:DNA binding"/>
    <property type="evidence" value="ECO:0007669"/>
    <property type="project" value="InterPro"/>
</dbReference>
<name>A0AAW1QXE7_9CHLO</name>
<keyword evidence="2" id="KW-1185">Reference proteome</keyword>
<dbReference type="InterPro" id="IPR014947">
    <property type="entry name" value="DUF1818"/>
</dbReference>
<comment type="caution">
    <text evidence="1">The sequence shown here is derived from an EMBL/GenBank/DDBJ whole genome shotgun (WGS) entry which is preliminary data.</text>
</comment>
<dbReference type="AlphaFoldDB" id="A0AAW1QXE7"/>
<evidence type="ECO:0000313" key="2">
    <source>
        <dbReference type="Proteomes" id="UP001445335"/>
    </source>
</evidence>
<dbReference type="GO" id="GO:0006355">
    <property type="term" value="P:regulation of DNA-templated transcription"/>
    <property type="evidence" value="ECO:0007669"/>
    <property type="project" value="InterPro"/>
</dbReference>
<gene>
    <name evidence="1" type="ORF">WJX81_007979</name>
</gene>
<organism evidence="1 2">
    <name type="scientific">Elliptochloris bilobata</name>
    <dbReference type="NCBI Taxonomy" id="381761"/>
    <lineage>
        <taxon>Eukaryota</taxon>
        <taxon>Viridiplantae</taxon>
        <taxon>Chlorophyta</taxon>
        <taxon>core chlorophytes</taxon>
        <taxon>Trebouxiophyceae</taxon>
        <taxon>Trebouxiophyceae incertae sedis</taxon>
        <taxon>Elliptochloris clade</taxon>
        <taxon>Elliptochloris</taxon>
    </lineage>
</organism>